<dbReference type="Gene3D" id="1.25.40.10">
    <property type="entry name" value="Tetratricopeptide repeat domain"/>
    <property type="match status" value="2"/>
</dbReference>
<dbReference type="InterPro" id="IPR011990">
    <property type="entry name" value="TPR-like_helical_dom_sf"/>
</dbReference>
<organism evidence="1 2">
    <name type="scientific">Nonomuraea phyllanthi</name>
    <dbReference type="NCBI Taxonomy" id="2219224"/>
    <lineage>
        <taxon>Bacteria</taxon>
        <taxon>Bacillati</taxon>
        <taxon>Actinomycetota</taxon>
        <taxon>Actinomycetes</taxon>
        <taxon>Streptosporangiales</taxon>
        <taxon>Streptosporangiaceae</taxon>
        <taxon>Nonomuraea</taxon>
    </lineage>
</organism>
<accession>A0A5C4W3Q8</accession>
<dbReference type="SUPFAM" id="SSF48452">
    <property type="entry name" value="TPR-like"/>
    <property type="match status" value="1"/>
</dbReference>
<name>A0A5C4W3Q8_9ACTN</name>
<keyword evidence="2" id="KW-1185">Reference proteome</keyword>
<reference evidence="1 2" key="1">
    <citation type="submission" date="2019-10" db="EMBL/GenBank/DDBJ databases">
        <title>Nonomuraea sp. nov., isolated from Phyllanthus amarus.</title>
        <authorList>
            <person name="Klykleung N."/>
            <person name="Tanasupawat S."/>
        </authorList>
    </citation>
    <scope>NUCLEOTIDE SEQUENCE [LARGE SCALE GENOMIC DNA]</scope>
    <source>
        <strain evidence="1 2">PA1-10</strain>
    </source>
</reference>
<dbReference type="PANTHER" id="PTHR35205:SF1">
    <property type="entry name" value="ZU5 DOMAIN-CONTAINING PROTEIN"/>
    <property type="match status" value="1"/>
</dbReference>
<comment type="caution">
    <text evidence="1">The sequence shown here is derived from an EMBL/GenBank/DDBJ whole genome shotgun (WGS) entry which is preliminary data.</text>
</comment>
<dbReference type="Proteomes" id="UP000312512">
    <property type="component" value="Unassembled WGS sequence"/>
</dbReference>
<dbReference type="NCBIfam" id="NF040586">
    <property type="entry name" value="FxSxx_TPR"/>
    <property type="match status" value="1"/>
</dbReference>
<gene>
    <name evidence="1" type="ORF">FH608_030455</name>
</gene>
<dbReference type="EMBL" id="VDLX02000012">
    <property type="protein sequence ID" value="KAB8191574.1"/>
    <property type="molecule type" value="Genomic_DNA"/>
</dbReference>
<dbReference type="OrthoDB" id="580767at2"/>
<proteinExistence type="predicted"/>
<evidence type="ECO:0000313" key="2">
    <source>
        <dbReference type="Proteomes" id="UP000312512"/>
    </source>
</evidence>
<sequence length="1187" mass="129384">MTEAGVIAFFSTRPGLGRTTALCNSALLLAEAGKRVLVLDEDPEAPALRRYLSRFLPGRPRDPVTAGPGAWAGMEIPIGSGGRKLHHAVLDGQELGAAVPYDYVLVNLRCAARPSAIILECDSAVLCFRFSPHGIEEAAALARETELGGTPVLPLPTMVFQANQELLRAARQRARTGFGRDIEIEVPYDADASFSDDLAVTTEPPSSGTGQRAAYERLVESLTGGAVTTLRHVSVVYVPGYDVWGEWIGAQVDLWGVRVEAIARPDYINRTPVDLLSGDEHTAVLFVGPSDEPTGLELQRRRNQRPPLPGRGLTRVLVDDHLEAGPDDGDGMEIDLRGMHAAEAATELQARLGVCGSFVSGGEGPGAVRFPGKPQVLVELPPREESFTGRQSLLSELRTGLGPRWDGTGRCVVHGAEGRGKSALALEFAYRFRGAYDIVHWVNGEDVFAARGGLQRLADALDLPAREDAVTALKEHLATPAAGRWLLIVDDVDRPETIEGLIPEGTYGHVITTSRSAGWPEGFTAVEVRQLSPGEAIDLLTSGDELLSLTAATKIAAAVGYLPLAVHMARAWLERELSSTQRPRRSIEDLRTVTVERFLFTFGRIRRELQLQRRPDDVHSVLVELMLDLLRGVPGATGAPWLLQAMTFVSAEGVPLDLVHSTASRDFAVSLIDDYGDGFMVDALLRLLHEHALARVEPGPRGRLRLHRVTAEIVRAGMSKELVAERRRQTLTLLARHAPAETEGPEAGRFAELGRHVFTSGALASLDEMVQRWIIGQVRYLFLQGDRSSWDKAVTIGDRALANWTAPGVQVKSELLNGLRMQVANAYRALDRPDVAHGLSQRALQELSGARRVHPLRYVAAQVHGADLRAVGDFDEAYHWDSVAWEGMTRMFGPDHEWTSKALNGLALSASLNGKPHRAYELARQRMDRRRAVYGESDLGLLRTVLTAGVLLRDLGRYRDSYDLVRAGLEQLATRSAKGDPRNLLLLRLEHSLAAADRMLGRSFEALARDRETFEELRSLVGGQHLYTLLCQSGIAADLHARGDHAGAADHARRVAAGLAAMRAEHPFAHAAQVNLATYLKAGGQAAEARELAASAHQALRRRLGLRHPYTMAAAVTLANQLVDSEPAAALELEARAHDHLARIFGLEHPRVIAVRENLTNTRRRQVGHPGADTGVRNDLEIEIIGN</sequence>
<evidence type="ECO:0000313" key="1">
    <source>
        <dbReference type="EMBL" id="KAB8191574.1"/>
    </source>
</evidence>
<dbReference type="Gene3D" id="3.40.50.300">
    <property type="entry name" value="P-loop containing nucleotide triphosphate hydrolases"/>
    <property type="match status" value="2"/>
</dbReference>
<dbReference type="InterPro" id="IPR027417">
    <property type="entry name" value="P-loop_NTPase"/>
</dbReference>
<dbReference type="SUPFAM" id="SSF52540">
    <property type="entry name" value="P-loop containing nucleoside triphosphate hydrolases"/>
    <property type="match status" value="2"/>
</dbReference>
<dbReference type="AlphaFoldDB" id="A0A5C4W3Q8"/>
<dbReference type="RefSeq" id="WP_139634075.1">
    <property type="nucleotide sequence ID" value="NZ_VDLX02000012.1"/>
</dbReference>
<protein>
    <submittedName>
        <fullName evidence="1">Uncharacterized protein</fullName>
    </submittedName>
</protein>
<dbReference type="PANTHER" id="PTHR35205">
    <property type="entry name" value="NB-ARC AND TPR DOMAIN PROTEIN"/>
    <property type="match status" value="1"/>
</dbReference>